<dbReference type="AlphaFoldDB" id="A0A3P7QAV6"/>
<organism evidence="1 2">
    <name type="scientific">Cylicostephanus goldi</name>
    <name type="common">Nematode worm</name>
    <dbReference type="NCBI Taxonomy" id="71465"/>
    <lineage>
        <taxon>Eukaryota</taxon>
        <taxon>Metazoa</taxon>
        <taxon>Ecdysozoa</taxon>
        <taxon>Nematoda</taxon>
        <taxon>Chromadorea</taxon>
        <taxon>Rhabditida</taxon>
        <taxon>Rhabditina</taxon>
        <taxon>Rhabditomorpha</taxon>
        <taxon>Strongyloidea</taxon>
        <taxon>Strongylidae</taxon>
        <taxon>Cylicostephanus</taxon>
    </lineage>
</organism>
<evidence type="ECO:0000313" key="1">
    <source>
        <dbReference type="EMBL" id="VDN28982.1"/>
    </source>
</evidence>
<sequence length="101" mass="11704">MQVSTAVRTFEDHVGHKGVSKEQMDFEICNYWIKAPKGRKIEVTLVSYDNRVATDGCYYAGIEIKTRTEQQKDQRATGYRLVHKEEQLLPMILIQNLLICI</sequence>
<keyword evidence="2" id="KW-1185">Reference proteome</keyword>
<dbReference type="EMBL" id="UYRV01114591">
    <property type="protein sequence ID" value="VDN28982.1"/>
    <property type="molecule type" value="Genomic_DNA"/>
</dbReference>
<reference evidence="1 2" key="1">
    <citation type="submission" date="2018-11" db="EMBL/GenBank/DDBJ databases">
        <authorList>
            <consortium name="Pathogen Informatics"/>
        </authorList>
    </citation>
    <scope>NUCLEOTIDE SEQUENCE [LARGE SCALE GENOMIC DNA]</scope>
</reference>
<proteinExistence type="predicted"/>
<evidence type="ECO:0000313" key="2">
    <source>
        <dbReference type="Proteomes" id="UP000271889"/>
    </source>
</evidence>
<dbReference type="Proteomes" id="UP000271889">
    <property type="component" value="Unassembled WGS sequence"/>
</dbReference>
<protein>
    <recommendedName>
        <fullName evidence="3">CUB domain-containing protein</fullName>
    </recommendedName>
</protein>
<evidence type="ECO:0008006" key="3">
    <source>
        <dbReference type="Google" id="ProtNLM"/>
    </source>
</evidence>
<accession>A0A3P7QAV6</accession>
<dbReference type="OrthoDB" id="5786116at2759"/>
<name>A0A3P7QAV6_CYLGO</name>
<gene>
    <name evidence="1" type="ORF">CGOC_LOCUS11121</name>
</gene>